<sequence>MDSSSPSHGASAPRARLPPLASGLPLVGSTPQVLANPIRFLMRARERYGDIYTLDLGVQRMVVLNHPRQHEHVFLTKSKNYLKQGALWDAMRTLLGNGLAVSQGEVWKRQRRMVHPQFHRQRLARITSLMVAAIEDQFERWDEQTRAGQSLDAVPMFAELTMKLLAKSVFGTAVSHESVETLRPEMLYVIKYMVPSMLTQSLPSWVPRPGERRYQQALERIDRLLFSVIEQRRGEPGGSDDLLSMLLEALDEETGLPMQARQLRDETLTLFLAGYETTSVALAWAVHYILEDAAVWRRLREEVEQVLGDREPTFGDMGELKYTRMVIQESLRICPPIWWNPRLAMEDDEIDGYAIPKGSVIAPLTYVVHHHPDVWKDPERFDPLRFASEEGETRHRCAWGPFGIGPRKCVGVEFAMMEAQLVLAMFVRRYDVSRMAGPPVEKAMLGTLRPKAGIPIGLHRRRS</sequence>
<dbReference type="PANTHER" id="PTHR24291">
    <property type="entry name" value="CYTOCHROME P450 FAMILY 4"/>
    <property type="match status" value="1"/>
</dbReference>
<evidence type="ECO:0000256" key="1">
    <source>
        <dbReference type="ARBA" id="ARBA00010617"/>
    </source>
</evidence>
<dbReference type="InterPro" id="IPR017972">
    <property type="entry name" value="Cyt_P450_CS"/>
</dbReference>
<dbReference type="Pfam" id="PF00067">
    <property type="entry name" value="p450"/>
    <property type="match status" value="1"/>
</dbReference>
<name>A0A250I8I7_9BACT</name>
<dbReference type="InterPro" id="IPR050196">
    <property type="entry name" value="Cytochrome_P450_Monoox"/>
</dbReference>
<keyword evidence="5 7" id="KW-0408">Iron</keyword>
<keyword evidence="4 8" id="KW-0560">Oxidoreductase</keyword>
<evidence type="ECO:0000256" key="2">
    <source>
        <dbReference type="ARBA" id="ARBA00022617"/>
    </source>
</evidence>
<dbReference type="PANTHER" id="PTHR24291:SF50">
    <property type="entry name" value="BIFUNCTIONAL ALBAFLAVENONE MONOOXYGENASE_TERPENE SYNTHASE"/>
    <property type="match status" value="1"/>
</dbReference>
<proteinExistence type="inferred from homology"/>
<reference evidence="9 10" key="1">
    <citation type="submission" date="2017-06" db="EMBL/GenBank/DDBJ databases">
        <authorList>
            <person name="Kim H.J."/>
            <person name="Triplett B.A."/>
        </authorList>
    </citation>
    <scope>NUCLEOTIDE SEQUENCE [LARGE SCALE GENOMIC DNA]</scope>
    <source>
        <strain evidence="9 10">DSM 14713</strain>
    </source>
</reference>
<keyword evidence="10" id="KW-1185">Reference proteome</keyword>
<accession>A0A250I8I7</accession>
<dbReference type="SUPFAM" id="SSF48264">
    <property type="entry name" value="Cytochrome P450"/>
    <property type="match status" value="1"/>
</dbReference>
<dbReference type="RefSeq" id="WP_095976312.1">
    <property type="nucleotide sequence ID" value="NZ_CP022163.1"/>
</dbReference>
<feature type="binding site" description="axial binding residue" evidence="7">
    <location>
        <position position="409"/>
    </location>
    <ligand>
        <name>heme</name>
        <dbReference type="ChEBI" id="CHEBI:30413"/>
    </ligand>
    <ligandPart>
        <name>Fe</name>
        <dbReference type="ChEBI" id="CHEBI:18248"/>
    </ligandPart>
</feature>
<dbReference type="OrthoDB" id="9764248at2"/>
<evidence type="ECO:0000313" key="10">
    <source>
        <dbReference type="Proteomes" id="UP000217289"/>
    </source>
</evidence>
<dbReference type="EMBL" id="CP022163">
    <property type="protein sequence ID" value="ATB27518.1"/>
    <property type="molecule type" value="Genomic_DNA"/>
</dbReference>
<evidence type="ECO:0000256" key="6">
    <source>
        <dbReference type="ARBA" id="ARBA00023033"/>
    </source>
</evidence>
<dbReference type="PRINTS" id="PR00385">
    <property type="entry name" value="P450"/>
</dbReference>
<comment type="cofactor">
    <cofactor evidence="7">
        <name>heme</name>
        <dbReference type="ChEBI" id="CHEBI:30413"/>
    </cofactor>
</comment>
<protein>
    <submittedName>
        <fullName evidence="9">Cytochrome P450</fullName>
    </submittedName>
</protein>
<keyword evidence="3 7" id="KW-0479">Metal-binding</keyword>
<evidence type="ECO:0000256" key="8">
    <source>
        <dbReference type="RuleBase" id="RU000461"/>
    </source>
</evidence>
<dbReference type="GO" id="GO:0020037">
    <property type="term" value="F:heme binding"/>
    <property type="evidence" value="ECO:0007669"/>
    <property type="project" value="InterPro"/>
</dbReference>
<evidence type="ECO:0000313" key="9">
    <source>
        <dbReference type="EMBL" id="ATB27518.1"/>
    </source>
</evidence>
<dbReference type="InterPro" id="IPR001128">
    <property type="entry name" value="Cyt_P450"/>
</dbReference>
<gene>
    <name evidence="9" type="ORF">MEBOL_000961</name>
</gene>
<dbReference type="InterPro" id="IPR002401">
    <property type="entry name" value="Cyt_P450_E_grp-I"/>
</dbReference>
<dbReference type="PROSITE" id="PS00086">
    <property type="entry name" value="CYTOCHROME_P450"/>
    <property type="match status" value="1"/>
</dbReference>
<comment type="similarity">
    <text evidence="1 8">Belongs to the cytochrome P450 family.</text>
</comment>
<keyword evidence="6 8" id="KW-0503">Monooxygenase</keyword>
<organism evidence="9 10">
    <name type="scientific">Melittangium boletus DSM 14713</name>
    <dbReference type="NCBI Taxonomy" id="1294270"/>
    <lineage>
        <taxon>Bacteria</taxon>
        <taxon>Pseudomonadati</taxon>
        <taxon>Myxococcota</taxon>
        <taxon>Myxococcia</taxon>
        <taxon>Myxococcales</taxon>
        <taxon>Cystobacterineae</taxon>
        <taxon>Archangiaceae</taxon>
        <taxon>Melittangium</taxon>
    </lineage>
</organism>
<dbReference type="AlphaFoldDB" id="A0A250I8I7"/>
<keyword evidence="2 7" id="KW-0349">Heme</keyword>
<dbReference type="GO" id="GO:0016705">
    <property type="term" value="F:oxidoreductase activity, acting on paired donors, with incorporation or reduction of molecular oxygen"/>
    <property type="evidence" value="ECO:0007669"/>
    <property type="project" value="InterPro"/>
</dbReference>
<dbReference type="KEGG" id="mbd:MEBOL_000961"/>
<dbReference type="InterPro" id="IPR036396">
    <property type="entry name" value="Cyt_P450_sf"/>
</dbReference>
<evidence type="ECO:0000256" key="7">
    <source>
        <dbReference type="PIRSR" id="PIRSR602401-1"/>
    </source>
</evidence>
<dbReference type="Gene3D" id="1.10.630.10">
    <property type="entry name" value="Cytochrome P450"/>
    <property type="match status" value="1"/>
</dbReference>
<evidence type="ECO:0000256" key="4">
    <source>
        <dbReference type="ARBA" id="ARBA00023002"/>
    </source>
</evidence>
<dbReference type="GO" id="GO:0004497">
    <property type="term" value="F:monooxygenase activity"/>
    <property type="evidence" value="ECO:0007669"/>
    <property type="project" value="UniProtKB-KW"/>
</dbReference>
<dbReference type="Proteomes" id="UP000217289">
    <property type="component" value="Chromosome"/>
</dbReference>
<dbReference type="GO" id="GO:0005506">
    <property type="term" value="F:iron ion binding"/>
    <property type="evidence" value="ECO:0007669"/>
    <property type="project" value="InterPro"/>
</dbReference>
<evidence type="ECO:0000256" key="5">
    <source>
        <dbReference type="ARBA" id="ARBA00023004"/>
    </source>
</evidence>
<dbReference type="PRINTS" id="PR00463">
    <property type="entry name" value="EP450I"/>
</dbReference>
<evidence type="ECO:0000256" key="3">
    <source>
        <dbReference type="ARBA" id="ARBA00022723"/>
    </source>
</evidence>
<dbReference type="CDD" id="cd20620">
    <property type="entry name" value="CYP132-like"/>
    <property type="match status" value="1"/>
</dbReference>